<proteinExistence type="predicted"/>
<evidence type="ECO:0008006" key="4">
    <source>
        <dbReference type="Google" id="ProtNLM"/>
    </source>
</evidence>
<dbReference type="Gene3D" id="3.10.450.710">
    <property type="entry name" value="Tgt2/MlaC"/>
    <property type="match status" value="1"/>
</dbReference>
<organism evidence="2 3">
    <name type="scientific">Saccharobesus litoralis</name>
    <dbReference type="NCBI Taxonomy" id="2172099"/>
    <lineage>
        <taxon>Bacteria</taxon>
        <taxon>Pseudomonadati</taxon>
        <taxon>Pseudomonadota</taxon>
        <taxon>Gammaproteobacteria</taxon>
        <taxon>Alteromonadales</taxon>
        <taxon>Alteromonadaceae</taxon>
        <taxon>Saccharobesus</taxon>
    </lineage>
</organism>
<evidence type="ECO:0000313" key="3">
    <source>
        <dbReference type="Proteomes" id="UP000244441"/>
    </source>
</evidence>
<dbReference type="InterPro" id="IPR042245">
    <property type="entry name" value="Tgt2/MlaC_sf"/>
</dbReference>
<dbReference type="KEGG" id="cate:C2869_01030"/>
<dbReference type="Proteomes" id="UP000244441">
    <property type="component" value="Chromosome"/>
</dbReference>
<dbReference type="AlphaFoldDB" id="A0A2S0VLM2"/>
<dbReference type="Pfam" id="PF05494">
    <property type="entry name" value="MlaC"/>
    <property type="match status" value="1"/>
</dbReference>
<evidence type="ECO:0000256" key="1">
    <source>
        <dbReference type="SAM" id="SignalP"/>
    </source>
</evidence>
<dbReference type="RefSeq" id="WP_108601187.1">
    <property type="nucleotide sequence ID" value="NZ_CP026604.1"/>
</dbReference>
<evidence type="ECO:0000313" key="2">
    <source>
        <dbReference type="EMBL" id="AWB65109.1"/>
    </source>
</evidence>
<sequence length="205" mass="23354">MIRLVTLSVLFCCVVNAFANTVNKADEEVLNLYAQQTIQELQSGLIALKQANRLDKHQVRTLVEKTLLKPFDTHYFTYKVLGKNLKQLTSSERNAFTHALTYNLINSYASVLTRYNGQAIYVKKAKFQPSGTIAIVPIILGTENKSQLLTKWRFDSKNTQWKMFDIEVENLSLVNTKQKEIASRIKAVGLLNTLKELEKGNKNNE</sequence>
<feature type="chain" id="PRO_5015535238" description="Toluene tolerance protein" evidence="1">
    <location>
        <begin position="20"/>
        <end position="205"/>
    </location>
</feature>
<dbReference type="OrthoDB" id="9787053at2"/>
<reference evidence="2 3" key="1">
    <citation type="submission" date="2018-01" db="EMBL/GenBank/DDBJ databases">
        <title>Genome sequence of a Cantenovulum-like bacteria.</title>
        <authorList>
            <person name="Tan W.R."/>
            <person name="Lau N.-S."/>
            <person name="Go F."/>
            <person name="Amirul A.-A.A."/>
        </authorList>
    </citation>
    <scope>NUCLEOTIDE SEQUENCE [LARGE SCALE GENOMIC DNA]</scope>
    <source>
        <strain evidence="2 3">CCB-QB4</strain>
    </source>
</reference>
<dbReference type="PANTHER" id="PTHR36573">
    <property type="entry name" value="INTERMEMBRANE PHOSPHOLIPID TRANSPORT SYSTEM BINDING PROTEIN MLAC"/>
    <property type="match status" value="1"/>
</dbReference>
<accession>A0A2S0VLM2</accession>
<dbReference type="InterPro" id="IPR008869">
    <property type="entry name" value="MlaC/ttg2D"/>
</dbReference>
<dbReference type="EMBL" id="CP026604">
    <property type="protein sequence ID" value="AWB65109.1"/>
    <property type="molecule type" value="Genomic_DNA"/>
</dbReference>
<keyword evidence="3" id="KW-1185">Reference proteome</keyword>
<name>A0A2S0VLM2_9ALTE</name>
<protein>
    <recommendedName>
        <fullName evidence="4">Toluene tolerance protein</fullName>
    </recommendedName>
</protein>
<gene>
    <name evidence="2" type="ORF">C2869_01030</name>
</gene>
<feature type="signal peptide" evidence="1">
    <location>
        <begin position="1"/>
        <end position="19"/>
    </location>
</feature>
<keyword evidence="1" id="KW-0732">Signal</keyword>
<dbReference type="PANTHER" id="PTHR36573:SF1">
    <property type="entry name" value="INTERMEMBRANE PHOSPHOLIPID TRANSPORT SYSTEM BINDING PROTEIN MLAC"/>
    <property type="match status" value="1"/>
</dbReference>